<dbReference type="InterPro" id="IPR000595">
    <property type="entry name" value="cNMP-bd_dom"/>
</dbReference>
<dbReference type="EMBL" id="RJUF01000021">
    <property type="protein sequence ID" value="MCP9763137.1"/>
    <property type="molecule type" value="Genomic_DNA"/>
</dbReference>
<dbReference type="Gene3D" id="2.60.120.10">
    <property type="entry name" value="Jelly Rolls"/>
    <property type="match status" value="1"/>
</dbReference>
<accession>A0AAE3H1X1</accession>
<evidence type="ECO:0000313" key="2">
    <source>
        <dbReference type="EMBL" id="MCP9763137.1"/>
    </source>
</evidence>
<dbReference type="AlphaFoldDB" id="A0AAE3H1X1"/>
<evidence type="ECO:0000313" key="3">
    <source>
        <dbReference type="Proteomes" id="UP001204144"/>
    </source>
</evidence>
<protein>
    <submittedName>
        <fullName evidence="2">Crp/Fnr family transcriptional regulator</fullName>
    </submittedName>
</protein>
<gene>
    <name evidence="2" type="ORF">EGI31_09230</name>
</gene>
<dbReference type="InterPro" id="IPR014710">
    <property type="entry name" value="RmlC-like_jellyroll"/>
</dbReference>
<dbReference type="InterPro" id="IPR018490">
    <property type="entry name" value="cNMP-bd_dom_sf"/>
</dbReference>
<sequence length="194" mass="22377">MTFSQNLLKDLINSITPISNKDFKQLISIFGEKSLKKGSKPITFGETSNLVLFVTKGLLREYTVNNNEEHTLWITGVGEAILDPGSFMVGEPSKIEVEALVNSHIMYTTRQQFESVLFEIPAINSVAHVLYQKNLQDFREHMLLLKIWPTQKRQEILFEKKPHLLRKEVKLKHIASLLNVHPNSLSRIRNQRIE</sequence>
<keyword evidence="3" id="KW-1185">Reference proteome</keyword>
<dbReference type="PROSITE" id="PS50042">
    <property type="entry name" value="CNMP_BINDING_3"/>
    <property type="match status" value="1"/>
</dbReference>
<feature type="domain" description="Cyclic nucleotide-binding" evidence="1">
    <location>
        <begin position="14"/>
        <end position="117"/>
    </location>
</feature>
<dbReference type="SUPFAM" id="SSF51206">
    <property type="entry name" value="cAMP-binding domain-like"/>
    <property type="match status" value="1"/>
</dbReference>
<reference evidence="2 3" key="1">
    <citation type="submission" date="2018-11" db="EMBL/GenBank/DDBJ databases">
        <title>Novel bacteria species description.</title>
        <authorList>
            <person name="Han J.-H."/>
        </authorList>
    </citation>
    <scope>NUCLEOTIDE SEQUENCE [LARGE SCALE GENOMIC DNA]</scope>
    <source>
        <strain evidence="2 3">KCTC23259</strain>
    </source>
</reference>
<evidence type="ECO:0000259" key="1">
    <source>
        <dbReference type="PROSITE" id="PS50042"/>
    </source>
</evidence>
<dbReference type="RefSeq" id="WP_255036924.1">
    <property type="nucleotide sequence ID" value="NZ_RJUF01000021.1"/>
</dbReference>
<comment type="caution">
    <text evidence="2">The sequence shown here is derived from an EMBL/GenBank/DDBJ whole genome shotgun (WGS) entry which is preliminary data.</text>
</comment>
<proteinExistence type="predicted"/>
<organism evidence="2 3">
    <name type="scientific">Lacihabitans soyangensis</name>
    <dbReference type="NCBI Taxonomy" id="869394"/>
    <lineage>
        <taxon>Bacteria</taxon>
        <taxon>Pseudomonadati</taxon>
        <taxon>Bacteroidota</taxon>
        <taxon>Cytophagia</taxon>
        <taxon>Cytophagales</taxon>
        <taxon>Leadbetterellaceae</taxon>
        <taxon>Lacihabitans</taxon>
    </lineage>
</organism>
<name>A0AAE3H1X1_9BACT</name>
<dbReference type="Proteomes" id="UP001204144">
    <property type="component" value="Unassembled WGS sequence"/>
</dbReference>